<reference evidence="2" key="1">
    <citation type="submission" date="2009-10" db="EMBL/GenBank/DDBJ databases">
        <authorList>
            <person name="Weinstock G."/>
            <person name="Sodergren E."/>
            <person name="Clifton S."/>
            <person name="Fulton L."/>
            <person name="Fulton B."/>
            <person name="Courtney L."/>
            <person name="Fronick C."/>
            <person name="Harrison M."/>
            <person name="Strong C."/>
            <person name="Farmer C."/>
            <person name="Delahaunty K."/>
            <person name="Markovic C."/>
            <person name="Hall O."/>
            <person name="Minx P."/>
            <person name="Tomlinson C."/>
            <person name="Mitreva M."/>
            <person name="Nelson J."/>
            <person name="Hou S."/>
            <person name="Wollam A."/>
            <person name="Pepin K.H."/>
            <person name="Johnson M."/>
            <person name="Bhonagiri V."/>
            <person name="Nash W.E."/>
            <person name="Warren W."/>
            <person name="Chinwalla A."/>
            <person name="Mardis E.R."/>
            <person name="Wilson R.K."/>
        </authorList>
    </citation>
    <scope>NUCLEOTIDE SEQUENCE [LARGE SCALE GENOMIC DNA]</scope>
    <source>
        <strain evidence="2">ATCC 700122</strain>
    </source>
</reference>
<dbReference type="Pfam" id="PF09605">
    <property type="entry name" value="Trep_Strep"/>
    <property type="match status" value="1"/>
</dbReference>
<dbReference type="AlphaFoldDB" id="D0WFF2"/>
<gene>
    <name evidence="2" type="ORF">HMPREF0762_00470</name>
</gene>
<keyword evidence="1" id="KW-0472">Membrane</keyword>
<organism evidence="2 3">
    <name type="scientific">Slackia exigua (strain ATCC 700122 / DSM 15923 / CIP 105133 / JCM 11022 / KCTC 5966 / S-7)</name>
    <dbReference type="NCBI Taxonomy" id="649764"/>
    <lineage>
        <taxon>Bacteria</taxon>
        <taxon>Bacillati</taxon>
        <taxon>Actinomycetota</taxon>
        <taxon>Coriobacteriia</taxon>
        <taxon>Eggerthellales</taxon>
        <taxon>Eggerthellaceae</taxon>
        <taxon>Slackia</taxon>
    </lineage>
</organism>
<dbReference type="Proteomes" id="UP000006001">
    <property type="component" value="Unassembled WGS sequence"/>
</dbReference>
<proteinExistence type="predicted"/>
<protein>
    <recommendedName>
        <fullName evidence="4">TIGR02185 family protein</fullName>
    </recommendedName>
</protein>
<comment type="caution">
    <text evidence="2">The sequence shown here is derived from an EMBL/GenBank/DDBJ whole genome shotgun (WGS) entry which is preliminary data.</text>
</comment>
<dbReference type="NCBIfam" id="TIGR02185">
    <property type="entry name" value="Trep_Strep"/>
    <property type="match status" value="1"/>
</dbReference>
<keyword evidence="1" id="KW-1133">Transmembrane helix</keyword>
<feature type="transmembrane region" description="Helical" evidence="1">
    <location>
        <begin position="184"/>
        <end position="207"/>
    </location>
</feature>
<evidence type="ECO:0008006" key="4">
    <source>
        <dbReference type="Google" id="ProtNLM"/>
    </source>
</evidence>
<keyword evidence="1" id="KW-0812">Transmembrane</keyword>
<sequence length="217" mass="23705">MNVREERSMEDRQVIESGESKRLAMKDVITLVIFNVAILIVMVVVKMLITVLATPAFNYLAYVGVMALFCAPLFVVMSNRVAKTGVYFVTALLAGLMMAAFGSAWFLAVMIAVGALCEAAMMGKETYRSPVRNGIGYALYWALYALGSAIPLFFFKDQYIASLQGSYTQEGIDILLSFYGSPSMLALITLITVVLAVVGFVGGYALYTRHIKKAKLA</sequence>
<evidence type="ECO:0000313" key="3">
    <source>
        <dbReference type="Proteomes" id="UP000006001"/>
    </source>
</evidence>
<dbReference type="InterPro" id="IPR011733">
    <property type="entry name" value="CHP02185_IM"/>
</dbReference>
<feature type="transmembrane region" description="Helical" evidence="1">
    <location>
        <begin position="28"/>
        <end position="53"/>
    </location>
</feature>
<dbReference type="EMBL" id="ACUX02000005">
    <property type="protein sequence ID" value="EEZ61836.1"/>
    <property type="molecule type" value="Genomic_DNA"/>
</dbReference>
<feature type="transmembrane region" description="Helical" evidence="1">
    <location>
        <begin position="135"/>
        <end position="155"/>
    </location>
</feature>
<evidence type="ECO:0000256" key="1">
    <source>
        <dbReference type="SAM" id="Phobius"/>
    </source>
</evidence>
<dbReference type="STRING" id="649764.HMPREF0762_00470"/>
<name>D0WFF2_SLAES</name>
<accession>D0WFF2</accession>
<keyword evidence="3" id="KW-1185">Reference proteome</keyword>
<evidence type="ECO:0000313" key="2">
    <source>
        <dbReference type="EMBL" id="EEZ61836.1"/>
    </source>
</evidence>
<dbReference type="eggNOG" id="ENOG502ZC3K">
    <property type="taxonomic scope" value="Bacteria"/>
</dbReference>
<dbReference type="HOGENOM" id="CLU_093450_0_2_11"/>
<feature type="transmembrane region" description="Helical" evidence="1">
    <location>
        <begin position="59"/>
        <end position="77"/>
    </location>
</feature>